<dbReference type="EMBL" id="OX597822">
    <property type="protein sequence ID" value="CAI9727422.1"/>
    <property type="molecule type" value="Genomic_DNA"/>
</dbReference>
<dbReference type="AlphaFoldDB" id="A0AA36B5N8"/>
<organism evidence="1 2">
    <name type="scientific">Octopus vulgaris</name>
    <name type="common">Common octopus</name>
    <dbReference type="NCBI Taxonomy" id="6645"/>
    <lineage>
        <taxon>Eukaryota</taxon>
        <taxon>Metazoa</taxon>
        <taxon>Spiralia</taxon>
        <taxon>Lophotrochozoa</taxon>
        <taxon>Mollusca</taxon>
        <taxon>Cephalopoda</taxon>
        <taxon>Coleoidea</taxon>
        <taxon>Octopodiformes</taxon>
        <taxon>Octopoda</taxon>
        <taxon>Incirrata</taxon>
        <taxon>Octopodidae</taxon>
        <taxon>Octopus</taxon>
    </lineage>
</organism>
<protein>
    <submittedName>
        <fullName evidence="1">Uncharacterized protein</fullName>
    </submittedName>
</protein>
<proteinExistence type="predicted"/>
<evidence type="ECO:0000313" key="2">
    <source>
        <dbReference type="Proteomes" id="UP001162480"/>
    </source>
</evidence>
<gene>
    <name evidence="1" type="ORF">OCTVUL_1B029284</name>
</gene>
<evidence type="ECO:0000313" key="1">
    <source>
        <dbReference type="EMBL" id="CAI9727422.1"/>
    </source>
</evidence>
<sequence length="78" mass="8478">MSHRFVSETLNHTLQGTSGNINVMGRATVLLSSDFRESSVFKSARSTSSVVRRLTNSLAISNGRYEESEGNDDILADG</sequence>
<accession>A0AA36B5N8</accession>
<name>A0AA36B5N8_OCTVU</name>
<reference evidence="1" key="1">
    <citation type="submission" date="2023-08" db="EMBL/GenBank/DDBJ databases">
        <authorList>
            <person name="Alioto T."/>
            <person name="Alioto T."/>
            <person name="Gomez Garrido J."/>
        </authorList>
    </citation>
    <scope>NUCLEOTIDE SEQUENCE</scope>
</reference>
<dbReference type="Proteomes" id="UP001162480">
    <property type="component" value="Chromosome 9"/>
</dbReference>
<keyword evidence="2" id="KW-1185">Reference proteome</keyword>